<keyword evidence="2" id="KW-0539">Nucleus</keyword>
<keyword evidence="3" id="KW-0694">RNA-binding</keyword>
<evidence type="ECO:0000313" key="7">
    <source>
        <dbReference type="EMBL" id="BAT06027.1"/>
    </source>
</evidence>
<accession>B7EPZ7</accession>
<dbReference type="SMART" id="SM00360">
    <property type="entry name" value="RRM"/>
    <property type="match status" value="2"/>
</dbReference>
<dbReference type="PaxDb" id="39947-B7EPZ7"/>
<sequence>MGKAEARSREHGGGGGGGSGSAGKIFVGGLPRDTTEADFVKHFGQYGEIVDSVIMRDKHTSQPRGFGFITYSNPAVVDRVMDDIHEFNGKQVEIKRTIPKDSVQSKDFKTKKIFVGGLPQALTEDDFKHFFQKYGPVVDHQIMRDHQTKRSRGFGFIVFSSDQVVDDLLANGNMIDLAGAKLIDANGLLCSLHRAAGGADPGRRGATSQGAVVVHLQPPPVDAIDAPRLQHGVREDPHEGHAGVQPGGQHVVVPRPPPLVPAVHDVVEGEPHGAPHEVVHRPRRRHHPRGAEEHRHVDEPDPRPARERPRQRPHRHRRQRAGEEEVVHLGVQAEAAEHPQRADHPPDDGGVEEDVVAGARPRAPLRQLRRVADVAHALQQPPRRPEVHRRRQHRPDELHEQNRANSLTFSSDESMSGFSRWGLTWTMNMERGGIFM</sequence>
<evidence type="ECO:0000256" key="3">
    <source>
        <dbReference type="PROSITE-ProRule" id="PRU00176"/>
    </source>
</evidence>
<dbReference type="PROSITE" id="PS50102">
    <property type="entry name" value="RRM"/>
    <property type="match status" value="2"/>
</dbReference>
<reference evidence="7" key="3">
    <citation type="journal article" date="2013" name="Plant Cell Physiol.">
        <title>Rice Annotation Project Database (RAP-DB): an integrative and interactive database for rice genomics.</title>
        <authorList>
            <person name="Sakai H."/>
            <person name="Lee S.S."/>
            <person name="Tanaka T."/>
            <person name="Numa H."/>
            <person name="Kim J."/>
            <person name="Kawahara Y."/>
            <person name="Wakimoto H."/>
            <person name="Yang C.C."/>
            <person name="Iwamoto M."/>
            <person name="Abe T."/>
            <person name="Yamada Y."/>
            <person name="Muto A."/>
            <person name="Inokuchi H."/>
            <person name="Ikemura T."/>
            <person name="Matsumoto T."/>
            <person name="Sasaki T."/>
            <person name="Itoh T."/>
        </authorList>
    </citation>
    <scope>NUCLEOTIDE SEQUENCE</scope>
</reference>
<feature type="region of interest" description="Disordered" evidence="4">
    <location>
        <begin position="377"/>
        <end position="413"/>
    </location>
</feature>
<dbReference type="Proteomes" id="UP000059680">
    <property type="component" value="Chromosome 8"/>
</dbReference>
<dbReference type="Gramene" id="Os08t0492100-02">
    <property type="protein sequence ID" value="Os08t0492100-02"/>
    <property type="gene ID" value="Os08g0492100"/>
</dbReference>
<evidence type="ECO:0007829" key="10">
    <source>
        <dbReference type="ProteomicsDB" id="B7EPZ7"/>
    </source>
</evidence>
<keyword evidence="9 10" id="KW-1267">Proteomics identification</keyword>
<reference evidence="7" key="5">
    <citation type="submission" date="2015-10" db="EMBL/GenBank/DDBJ databases">
        <authorList>
            <person name="Sakai H."/>
            <person name="Kawahara Y."/>
            <person name="Matsumoto T."/>
            <person name="Buell C.R."/>
            <person name="Itoh T."/>
        </authorList>
    </citation>
    <scope>NUCLEOTIDE SEQUENCE</scope>
</reference>
<dbReference type="InParanoid" id="B7EPZ7"/>
<dbReference type="HOGENOM" id="CLU_629127_0_0_1"/>
<evidence type="ECO:0000256" key="1">
    <source>
        <dbReference type="ARBA" id="ARBA00004123"/>
    </source>
</evidence>
<dbReference type="SMR" id="B7EPZ7"/>
<feature type="region of interest" description="Disordered" evidence="4">
    <location>
        <begin position="233"/>
        <end position="326"/>
    </location>
</feature>
<gene>
    <name evidence="7" type="ordered locus">Os08g0492100</name>
    <name evidence="7" type="ORF">OSNPB_080492100</name>
</gene>
<dbReference type="InterPro" id="IPR035979">
    <property type="entry name" value="RBD_domain_sf"/>
</dbReference>
<feature type="compositionally biased region" description="Basic and acidic residues" evidence="4">
    <location>
        <begin position="265"/>
        <end position="280"/>
    </location>
</feature>
<dbReference type="InterPro" id="IPR012677">
    <property type="entry name" value="Nucleotide-bd_a/b_plait_sf"/>
</dbReference>
<dbReference type="AlphaFoldDB" id="B7EPZ7"/>
<organism evidence="6">
    <name type="scientific">Oryza sativa subsp. japonica</name>
    <name type="common">Rice</name>
    <dbReference type="NCBI Taxonomy" id="39947"/>
    <lineage>
        <taxon>Eukaryota</taxon>
        <taxon>Viridiplantae</taxon>
        <taxon>Streptophyta</taxon>
        <taxon>Embryophyta</taxon>
        <taxon>Tracheophyta</taxon>
        <taxon>Spermatophyta</taxon>
        <taxon>Magnoliopsida</taxon>
        <taxon>Liliopsida</taxon>
        <taxon>Poales</taxon>
        <taxon>Poaceae</taxon>
        <taxon>BOP clade</taxon>
        <taxon>Oryzoideae</taxon>
        <taxon>Oryzeae</taxon>
        <taxon>Oryzinae</taxon>
        <taxon>Oryza</taxon>
        <taxon>Oryza sativa</taxon>
    </lineage>
</organism>
<dbReference type="STRING" id="39947.B7EPZ7"/>
<feature type="region of interest" description="Disordered" evidence="4">
    <location>
        <begin position="1"/>
        <end position="27"/>
    </location>
</feature>
<dbReference type="GO" id="GO:0010468">
    <property type="term" value="P:regulation of gene expression"/>
    <property type="evidence" value="ECO:0000318"/>
    <property type="project" value="GO_Central"/>
</dbReference>
<feature type="compositionally biased region" description="Basic and acidic residues" evidence="4">
    <location>
        <begin position="289"/>
        <end position="310"/>
    </location>
</feature>
<feature type="domain" description="RRM" evidence="5">
    <location>
        <begin position="23"/>
        <end position="99"/>
    </location>
</feature>
<dbReference type="FunFam" id="3.30.70.330:FF:000051">
    <property type="entry name" value="Heterogeneous nuclear ribonucleoprotein 1"/>
    <property type="match status" value="1"/>
</dbReference>
<feature type="compositionally biased region" description="Low complexity" evidence="4">
    <location>
        <begin position="242"/>
        <end position="253"/>
    </location>
</feature>
<evidence type="ECO:0000313" key="8">
    <source>
        <dbReference type="Proteomes" id="UP000059680"/>
    </source>
</evidence>
<proteinExistence type="evidence at protein level"/>
<dbReference type="EMBL" id="AK100101">
    <property type="protein sequence ID" value="BAG94444.1"/>
    <property type="molecule type" value="mRNA"/>
</dbReference>
<name>B7EPZ7_ORYSJ</name>
<feature type="compositionally biased region" description="Polar residues" evidence="4">
    <location>
        <begin position="403"/>
        <end position="413"/>
    </location>
</feature>
<dbReference type="PANTHER" id="PTHR48033:SF12">
    <property type="entry name" value="(RICE GENOME ANNOTATION PROJECT) RNA RECOGNITION MOTIF FAMILY PROTEIN"/>
    <property type="match status" value="1"/>
</dbReference>
<dbReference type="ExpressionAtlas" id="B7EPZ7">
    <property type="expression patterns" value="baseline and differential"/>
</dbReference>
<dbReference type="SUPFAM" id="SSF54928">
    <property type="entry name" value="RNA-binding domain, RBD"/>
    <property type="match status" value="1"/>
</dbReference>
<evidence type="ECO:0000259" key="5">
    <source>
        <dbReference type="PROSITE" id="PS50102"/>
    </source>
</evidence>
<feature type="domain" description="RRM" evidence="5">
    <location>
        <begin position="111"/>
        <end position="195"/>
    </location>
</feature>
<evidence type="ECO:0000256" key="4">
    <source>
        <dbReference type="SAM" id="MobiDB-lite"/>
    </source>
</evidence>
<keyword evidence="8" id="KW-1185">Reference proteome</keyword>
<reference evidence="6" key="1">
    <citation type="journal article" date="2003" name="Science">
        <title>Collection, Mapping, and Annotation of Over 28,000 cDNA Clones from japonica Rice.</title>
        <authorList>
            <person name="Kikuchi S."/>
            <person name="Satoh K."/>
            <person name="Nagata T."/>
            <person name="Kawagashira N."/>
            <person name="Doi K."/>
            <person name="Kishimoto N."/>
            <person name="Yazaki J."/>
            <person name="Ishikawa M."/>
            <person name="Yamada H."/>
            <person name="Ooka H."/>
            <person name="Hotta I."/>
            <person name="Kojima K."/>
            <person name="Namiki T."/>
            <person name="Ohneda E."/>
            <person name="Yahagi W."/>
            <person name="Suzuki K."/>
            <person name="Li C."/>
            <person name="Ohtsuki K."/>
            <person name="Shishiki T."/>
            <person name="Otomo Y."/>
            <person name="Murakami K."/>
            <person name="Iida Y."/>
            <person name="Sugano S."/>
            <person name="Fujimura T."/>
            <person name="Suzuki Y."/>
            <person name="Tsunoda Y."/>
            <person name="Kurosaki T."/>
            <person name="Kodama T."/>
            <person name="Masuda H."/>
            <person name="Kobayashi M."/>
            <person name="Xie Q."/>
            <person name="Lu M."/>
            <person name="Narikawa R."/>
            <person name="Sugiyama A."/>
            <person name="Mizuno K."/>
            <person name="Yokomizo S."/>
            <person name="Niikura J."/>
            <person name="Ikeda R."/>
            <person name="Ishibiki J."/>
            <person name="Kawamata M."/>
            <person name="Yoshimura A."/>
            <person name="Miura J."/>
            <person name="Kusumegi T."/>
            <person name="Oka M."/>
            <person name="Ryu R."/>
            <person name="Ueda M."/>
            <person name="Matsubara K."/>
            <person name="Kawai J."/>
            <person name="Carninci P."/>
            <person name="Adachi J."/>
            <person name="Aizawa K."/>
            <person name="Arakawa T."/>
            <person name="Fukuda S."/>
            <person name="Hara A."/>
            <person name="Hashidume W."/>
            <person name="Hayatsu N."/>
            <person name="Imotani K."/>
            <person name="Ishii Y."/>
            <person name="Itoh M."/>
            <person name="Kagawa I."/>
            <person name="Kondo S."/>
            <person name="Konno H."/>
            <person name="Miyazaki A."/>
            <person name="Osato N."/>
            <person name="Ota Y."/>
            <person name="Saito R."/>
            <person name="Sasaki D."/>
            <person name="Sato K."/>
            <person name="Shibata K."/>
            <person name="Shinagawa A."/>
            <person name="Shiraki T."/>
            <person name="Yoshino M."/>
            <person name="Hayashizaki Y."/>
        </authorList>
    </citation>
    <scope>NUCLEOTIDE SEQUENCE</scope>
</reference>
<reference evidence="8" key="2">
    <citation type="journal article" date="2005" name="Nature">
        <title>The map-based sequence of the rice genome.</title>
        <authorList>
            <consortium name="International rice genome sequencing project (IRGSP)"/>
            <person name="Matsumoto T."/>
            <person name="Wu J."/>
            <person name="Kanamori H."/>
            <person name="Katayose Y."/>
            <person name="Fujisawa M."/>
            <person name="Namiki N."/>
            <person name="Mizuno H."/>
            <person name="Yamamoto K."/>
            <person name="Antonio B.A."/>
            <person name="Baba T."/>
            <person name="Sakata K."/>
            <person name="Nagamura Y."/>
            <person name="Aoki H."/>
            <person name="Arikawa K."/>
            <person name="Arita K."/>
            <person name="Bito T."/>
            <person name="Chiden Y."/>
            <person name="Fujitsuka N."/>
            <person name="Fukunaka R."/>
            <person name="Hamada M."/>
            <person name="Harada C."/>
            <person name="Hayashi A."/>
            <person name="Hijishita S."/>
            <person name="Honda M."/>
            <person name="Hosokawa S."/>
            <person name="Ichikawa Y."/>
            <person name="Idonuma A."/>
            <person name="Iijima M."/>
            <person name="Ikeda M."/>
            <person name="Ikeno M."/>
            <person name="Ito K."/>
            <person name="Ito S."/>
            <person name="Ito T."/>
            <person name="Ito Y."/>
            <person name="Ito Y."/>
            <person name="Iwabuchi A."/>
            <person name="Kamiya K."/>
            <person name="Karasawa W."/>
            <person name="Kurita K."/>
            <person name="Katagiri S."/>
            <person name="Kikuta A."/>
            <person name="Kobayashi H."/>
            <person name="Kobayashi N."/>
            <person name="Machita K."/>
            <person name="Maehara T."/>
            <person name="Masukawa M."/>
            <person name="Mizubayashi T."/>
            <person name="Mukai Y."/>
            <person name="Nagasaki H."/>
            <person name="Nagata Y."/>
            <person name="Naito S."/>
            <person name="Nakashima M."/>
            <person name="Nakama Y."/>
            <person name="Nakamichi Y."/>
            <person name="Nakamura M."/>
            <person name="Meguro A."/>
            <person name="Negishi M."/>
            <person name="Ohta I."/>
            <person name="Ohta T."/>
            <person name="Okamoto M."/>
            <person name="Ono N."/>
            <person name="Saji S."/>
            <person name="Sakaguchi M."/>
            <person name="Sakai K."/>
            <person name="Shibata M."/>
            <person name="Shimokawa T."/>
            <person name="Song J."/>
            <person name="Takazaki Y."/>
            <person name="Terasawa K."/>
            <person name="Tsugane M."/>
            <person name="Tsuji K."/>
            <person name="Ueda S."/>
            <person name="Waki K."/>
            <person name="Yamagata H."/>
            <person name="Yamamoto M."/>
            <person name="Yamamoto S."/>
            <person name="Yamane H."/>
            <person name="Yoshiki S."/>
            <person name="Yoshihara R."/>
            <person name="Yukawa K."/>
            <person name="Zhong H."/>
            <person name="Yano M."/>
            <person name="Yuan Q."/>
            <person name="Ouyang S."/>
            <person name="Liu J."/>
            <person name="Jones K.M."/>
            <person name="Gansberger K."/>
            <person name="Moffat K."/>
            <person name="Hill J."/>
            <person name="Bera J."/>
            <person name="Fadrosh D."/>
            <person name="Jin S."/>
            <person name="Johri S."/>
            <person name="Kim M."/>
            <person name="Overton L."/>
            <person name="Reardon M."/>
            <person name="Tsitrin T."/>
            <person name="Vuong H."/>
            <person name="Weaver B."/>
            <person name="Ciecko A."/>
            <person name="Tallon L."/>
            <person name="Jackson J."/>
            <person name="Pai G."/>
            <person name="Aken S.V."/>
            <person name="Utterback T."/>
            <person name="Reidmuller S."/>
            <person name="Feldblyum T."/>
            <person name="Hsiao J."/>
            <person name="Zismann V."/>
            <person name="Iobst S."/>
            <person name="de Vazeille A.R."/>
            <person name="Buell C.R."/>
            <person name="Ying K."/>
            <person name="Li Y."/>
            <person name="Lu T."/>
            <person name="Huang Y."/>
            <person name="Zhao Q."/>
            <person name="Feng Q."/>
            <person name="Zhang L."/>
            <person name="Zhu J."/>
            <person name="Weng Q."/>
            <person name="Mu J."/>
            <person name="Lu Y."/>
            <person name="Fan D."/>
            <person name="Liu Y."/>
            <person name="Guan J."/>
            <person name="Zhang Y."/>
            <person name="Yu S."/>
            <person name="Liu X."/>
            <person name="Zhang Y."/>
            <person name="Hong G."/>
            <person name="Han B."/>
            <person name="Choisne N."/>
            <person name="Demange N."/>
            <person name="Orjeda G."/>
            <person name="Samain S."/>
            <person name="Cattolico L."/>
            <person name="Pelletier E."/>
            <person name="Couloux A."/>
            <person name="Segurens B."/>
            <person name="Wincker P."/>
            <person name="D'Hont A."/>
            <person name="Scarpelli C."/>
            <person name="Weissenbach J."/>
            <person name="Salanoubat M."/>
            <person name="Quetier F."/>
            <person name="Yu Y."/>
            <person name="Kim H.R."/>
            <person name="Rambo T."/>
            <person name="Currie J."/>
            <person name="Collura K."/>
            <person name="Luo M."/>
            <person name="Yang T."/>
            <person name="Ammiraju J.S.S."/>
            <person name="Engler F."/>
            <person name="Soderlund C."/>
            <person name="Wing R.A."/>
            <person name="Palmer L.E."/>
            <person name="de la Bastide M."/>
            <person name="Spiegel L."/>
            <person name="Nascimento L."/>
            <person name="Zutavern T."/>
            <person name="O'Shaughnessy A."/>
            <person name="Dike S."/>
            <person name="Dedhia N."/>
            <person name="Preston R."/>
            <person name="Balija V."/>
            <person name="McCombie W.R."/>
            <person name="Chow T."/>
            <person name="Chen H."/>
            <person name="Chung M."/>
            <person name="Chen C."/>
            <person name="Shaw J."/>
            <person name="Wu H."/>
            <person name="Hsiao K."/>
            <person name="Chao Y."/>
            <person name="Chu M."/>
            <person name="Cheng C."/>
            <person name="Hour A."/>
            <person name="Lee P."/>
            <person name="Lin S."/>
            <person name="Lin Y."/>
            <person name="Liou J."/>
            <person name="Liu S."/>
            <person name="Hsing Y."/>
            <person name="Raghuvanshi S."/>
            <person name="Mohanty A."/>
            <person name="Bharti A.K."/>
            <person name="Gaur A."/>
            <person name="Gupta V."/>
            <person name="Kumar D."/>
            <person name="Ravi V."/>
            <person name="Vij S."/>
            <person name="Kapur A."/>
            <person name="Khurana P."/>
            <person name="Khurana P."/>
            <person name="Khurana J.P."/>
            <person name="Tyagi A.K."/>
            <person name="Gaikwad K."/>
            <person name="Singh A."/>
            <person name="Dalal V."/>
            <person name="Srivastava S."/>
            <person name="Dixit A."/>
            <person name="Pal A.K."/>
            <person name="Ghazi I.A."/>
            <person name="Yadav M."/>
            <person name="Pandit A."/>
            <person name="Bhargava A."/>
            <person name="Sureshbabu K."/>
            <person name="Batra K."/>
            <person name="Sharma T.R."/>
            <person name="Mohapatra T."/>
            <person name="Singh N.K."/>
            <person name="Messing J."/>
            <person name="Nelson A.B."/>
            <person name="Fuks G."/>
            <person name="Kavchok S."/>
            <person name="Keizer G."/>
            <person name="Linton E."/>
            <person name="Llaca V."/>
            <person name="Song R."/>
            <person name="Tanyolac B."/>
            <person name="Young S."/>
            <person name="Ho-Il K."/>
            <person name="Hahn J.H."/>
            <person name="Sangsakoo G."/>
            <person name="Vanavichit A."/>
            <person name="de Mattos Luiz.A.T."/>
            <person name="Zimmer P.D."/>
            <person name="Malone G."/>
            <person name="Dellagostin O."/>
            <person name="de Oliveira A.C."/>
            <person name="Bevan M."/>
            <person name="Bancroft I."/>
            <person name="Minx P."/>
            <person name="Cordum H."/>
            <person name="Wilson R."/>
            <person name="Cheng Z."/>
            <person name="Jin W."/>
            <person name="Jiang J."/>
            <person name="Leong S.A."/>
            <person name="Iwama H."/>
            <person name="Gojobori T."/>
            <person name="Itoh T."/>
            <person name="Niimura Y."/>
            <person name="Fujii Y."/>
            <person name="Habara T."/>
            <person name="Sakai H."/>
            <person name="Sato Y."/>
            <person name="Wilson G."/>
            <person name="Kumar K."/>
            <person name="McCouch S."/>
            <person name="Juretic N."/>
            <person name="Hoen D."/>
            <person name="Wright S."/>
            <person name="Bruskiewich R."/>
            <person name="Bureau T."/>
            <person name="Miyao A."/>
            <person name="Hirochika H."/>
            <person name="Nishikawa T."/>
            <person name="Kadowaki K."/>
            <person name="Sugiura M."/>
            <person name="Burr B."/>
            <person name="Sasaki T."/>
        </authorList>
    </citation>
    <scope>NUCLEOTIDE SEQUENCE [LARGE SCALE GENOMIC DNA]</scope>
    <source>
        <strain evidence="8">cv. Nipponbare</strain>
    </source>
</reference>
<reference evidence="7 8" key="4">
    <citation type="journal article" date="2013" name="Rice">
        <title>Improvement of the Oryza sativa Nipponbare reference genome using next generation sequence and optical map data.</title>
        <authorList>
            <person name="Kawahara Y."/>
            <person name="de la Bastide M."/>
            <person name="Hamilton J.P."/>
            <person name="Kanamori H."/>
            <person name="McCombie W.R."/>
            <person name="Ouyang S."/>
            <person name="Schwartz D.C."/>
            <person name="Tanaka T."/>
            <person name="Wu J."/>
            <person name="Zhou S."/>
            <person name="Childs K.L."/>
            <person name="Davidson R.M."/>
            <person name="Lin H."/>
            <person name="Quesada-Ocampo L."/>
            <person name="Vaillancourt B."/>
            <person name="Sakai H."/>
            <person name="Lee S.S."/>
            <person name="Kim J."/>
            <person name="Numa H."/>
            <person name="Itoh T."/>
            <person name="Buell C.R."/>
            <person name="Matsumoto T."/>
        </authorList>
    </citation>
    <scope>NUCLEOTIDE SEQUENCE [LARGE SCALE GENOMIC DNA]</scope>
    <source>
        <strain evidence="8">cv. Nipponbare</strain>
    </source>
</reference>
<evidence type="ECO:0007829" key="9">
    <source>
        <dbReference type="PeptideAtlas" id="B7EPZ7"/>
    </source>
</evidence>
<comment type="subcellular location">
    <subcellularLocation>
        <location evidence="1">Nucleus</location>
    </subcellularLocation>
</comment>
<dbReference type="GO" id="GO:0005654">
    <property type="term" value="C:nucleoplasm"/>
    <property type="evidence" value="ECO:0000318"/>
    <property type="project" value="GO_Central"/>
</dbReference>
<feature type="compositionally biased region" description="Basic and acidic residues" evidence="4">
    <location>
        <begin position="1"/>
        <end position="12"/>
    </location>
</feature>
<dbReference type="Gene3D" id="3.30.70.330">
    <property type="match status" value="2"/>
</dbReference>
<dbReference type="PANTHER" id="PTHR48033">
    <property type="entry name" value="RNA-BINDING (RRM/RBD/RNP MOTIFS) FAMILY PROTEIN"/>
    <property type="match status" value="1"/>
</dbReference>
<dbReference type="GO" id="GO:0000785">
    <property type="term" value="C:chromatin"/>
    <property type="evidence" value="ECO:0000318"/>
    <property type="project" value="GO_Central"/>
</dbReference>
<dbReference type="EMBL" id="AP014964">
    <property type="protein sequence ID" value="BAT06027.1"/>
    <property type="molecule type" value="Genomic_DNA"/>
</dbReference>
<dbReference type="InterPro" id="IPR000504">
    <property type="entry name" value="RRM_dom"/>
</dbReference>
<dbReference type="Pfam" id="PF00076">
    <property type="entry name" value="RRM_1"/>
    <property type="match status" value="2"/>
</dbReference>
<protein>
    <submittedName>
        <fullName evidence="6">(Rice Genome Annotation Project) RNA recognition motif family protein</fullName>
    </submittedName>
    <submittedName>
        <fullName evidence="7">Os08g0492100 protein</fullName>
    </submittedName>
</protein>
<evidence type="ECO:0000313" key="6">
    <source>
        <dbReference type="EMBL" id="BAG94444.1"/>
    </source>
</evidence>
<evidence type="ECO:0000256" key="2">
    <source>
        <dbReference type="ARBA" id="ARBA00023242"/>
    </source>
</evidence>
<dbReference type="GO" id="GO:0003723">
    <property type="term" value="F:RNA binding"/>
    <property type="evidence" value="ECO:0000318"/>
    <property type="project" value="GO_Central"/>
</dbReference>
<dbReference type="eggNOG" id="KOG0118">
    <property type="taxonomic scope" value="Eukaryota"/>
</dbReference>